<evidence type="ECO:0000313" key="2">
    <source>
        <dbReference type="EMBL" id="TKR69650.1"/>
    </source>
</evidence>
<reference evidence="2 3" key="2">
    <citation type="journal article" date="2019" name="G3 (Bethesda)">
        <title>Hybrid Assembly of the Genome of the Entomopathogenic Nematode Steinernema carpocapsae Identifies the X-Chromosome.</title>
        <authorList>
            <person name="Serra L."/>
            <person name="Macchietto M."/>
            <person name="Macias-Munoz A."/>
            <person name="McGill C.J."/>
            <person name="Rodriguez I.M."/>
            <person name="Rodriguez B."/>
            <person name="Murad R."/>
            <person name="Mortazavi A."/>
        </authorList>
    </citation>
    <scope>NUCLEOTIDE SEQUENCE [LARGE SCALE GENOMIC DNA]</scope>
    <source>
        <strain evidence="2 3">ALL</strain>
    </source>
</reference>
<accession>A0A4U5MJT0</accession>
<dbReference type="Proteomes" id="UP000298663">
    <property type="component" value="Unassembled WGS sequence"/>
</dbReference>
<feature type="region of interest" description="Disordered" evidence="1">
    <location>
        <begin position="1"/>
        <end position="23"/>
    </location>
</feature>
<proteinExistence type="predicted"/>
<name>A0A4U5MJT0_STECR</name>
<reference evidence="2 3" key="1">
    <citation type="journal article" date="2015" name="Genome Biol.">
        <title>Comparative genomics of Steinernema reveals deeply conserved gene regulatory networks.</title>
        <authorList>
            <person name="Dillman A.R."/>
            <person name="Macchietto M."/>
            <person name="Porter C.F."/>
            <person name="Rogers A."/>
            <person name="Williams B."/>
            <person name="Antoshechkin I."/>
            <person name="Lee M.M."/>
            <person name="Goodwin Z."/>
            <person name="Lu X."/>
            <person name="Lewis E.E."/>
            <person name="Goodrich-Blair H."/>
            <person name="Stock S.P."/>
            <person name="Adams B.J."/>
            <person name="Sternberg P.W."/>
            <person name="Mortazavi A."/>
        </authorList>
    </citation>
    <scope>NUCLEOTIDE SEQUENCE [LARGE SCALE GENOMIC DNA]</scope>
    <source>
        <strain evidence="2 3">ALL</strain>
    </source>
</reference>
<organism evidence="2 3">
    <name type="scientific">Steinernema carpocapsae</name>
    <name type="common">Entomopathogenic nematode</name>
    <dbReference type="NCBI Taxonomy" id="34508"/>
    <lineage>
        <taxon>Eukaryota</taxon>
        <taxon>Metazoa</taxon>
        <taxon>Ecdysozoa</taxon>
        <taxon>Nematoda</taxon>
        <taxon>Chromadorea</taxon>
        <taxon>Rhabditida</taxon>
        <taxon>Tylenchina</taxon>
        <taxon>Panagrolaimomorpha</taxon>
        <taxon>Strongyloidoidea</taxon>
        <taxon>Steinernematidae</taxon>
        <taxon>Steinernema</taxon>
    </lineage>
</organism>
<dbReference type="EMBL" id="AZBU02000007">
    <property type="protein sequence ID" value="TKR69650.1"/>
    <property type="molecule type" value="Genomic_DNA"/>
</dbReference>
<protein>
    <submittedName>
        <fullName evidence="2">Uncharacterized protein</fullName>
    </submittedName>
</protein>
<sequence>MSGLATPLTSGPNEPTSPTPLPPFLFSMAEVNLIGERLTYSFNRQQSSGTATEISKQLRYISPHFITHHSSPWDCFQPAFHNLP</sequence>
<comment type="caution">
    <text evidence="2">The sequence shown here is derived from an EMBL/GenBank/DDBJ whole genome shotgun (WGS) entry which is preliminary data.</text>
</comment>
<evidence type="ECO:0000313" key="3">
    <source>
        <dbReference type="Proteomes" id="UP000298663"/>
    </source>
</evidence>
<dbReference type="AlphaFoldDB" id="A0A4U5MJT0"/>
<evidence type="ECO:0000256" key="1">
    <source>
        <dbReference type="SAM" id="MobiDB-lite"/>
    </source>
</evidence>
<gene>
    <name evidence="2" type="ORF">L596_021783</name>
</gene>
<keyword evidence="3" id="KW-1185">Reference proteome</keyword>